<reference evidence="2 3" key="1">
    <citation type="submission" date="2019-05" db="EMBL/GenBank/DDBJ databases">
        <title>Another draft genome of Portunus trituberculatus and its Hox gene families provides insights of decapod evolution.</title>
        <authorList>
            <person name="Jeong J.-H."/>
            <person name="Song I."/>
            <person name="Kim S."/>
            <person name="Choi T."/>
            <person name="Kim D."/>
            <person name="Ryu S."/>
            <person name="Kim W."/>
        </authorList>
    </citation>
    <scope>NUCLEOTIDE SEQUENCE [LARGE SCALE GENOMIC DNA]</scope>
    <source>
        <tissue evidence="2">Muscle</tissue>
    </source>
</reference>
<accession>A0A5B7DM38</accession>
<gene>
    <name evidence="2" type="ORF">E2C01_015042</name>
</gene>
<evidence type="ECO:0000256" key="1">
    <source>
        <dbReference type="SAM" id="MobiDB-lite"/>
    </source>
</evidence>
<feature type="region of interest" description="Disordered" evidence="1">
    <location>
        <begin position="1"/>
        <end position="28"/>
    </location>
</feature>
<dbReference type="AlphaFoldDB" id="A0A5B7DM38"/>
<protein>
    <submittedName>
        <fullName evidence="2">Uncharacterized protein</fullName>
    </submittedName>
</protein>
<proteinExistence type="predicted"/>
<organism evidence="2 3">
    <name type="scientific">Portunus trituberculatus</name>
    <name type="common">Swimming crab</name>
    <name type="synonym">Neptunus trituberculatus</name>
    <dbReference type="NCBI Taxonomy" id="210409"/>
    <lineage>
        <taxon>Eukaryota</taxon>
        <taxon>Metazoa</taxon>
        <taxon>Ecdysozoa</taxon>
        <taxon>Arthropoda</taxon>
        <taxon>Crustacea</taxon>
        <taxon>Multicrustacea</taxon>
        <taxon>Malacostraca</taxon>
        <taxon>Eumalacostraca</taxon>
        <taxon>Eucarida</taxon>
        <taxon>Decapoda</taxon>
        <taxon>Pleocyemata</taxon>
        <taxon>Brachyura</taxon>
        <taxon>Eubrachyura</taxon>
        <taxon>Portunoidea</taxon>
        <taxon>Portunidae</taxon>
        <taxon>Portuninae</taxon>
        <taxon>Portunus</taxon>
    </lineage>
</organism>
<evidence type="ECO:0000313" key="3">
    <source>
        <dbReference type="Proteomes" id="UP000324222"/>
    </source>
</evidence>
<keyword evidence="3" id="KW-1185">Reference proteome</keyword>
<name>A0A5B7DM38_PORTR</name>
<feature type="compositionally biased region" description="Basic residues" evidence="1">
    <location>
        <begin position="15"/>
        <end position="25"/>
    </location>
</feature>
<dbReference type="Proteomes" id="UP000324222">
    <property type="component" value="Unassembled WGS sequence"/>
</dbReference>
<evidence type="ECO:0000313" key="2">
    <source>
        <dbReference type="EMBL" id="MPC22036.1"/>
    </source>
</evidence>
<dbReference type="EMBL" id="VSRR010001046">
    <property type="protein sequence ID" value="MPC22036.1"/>
    <property type="molecule type" value="Genomic_DNA"/>
</dbReference>
<sequence>METPHFPRAGCAPHKSSRSKVAGRRQAHEGGRLCSAAASFHPPLARTAADQRPVGTTLSLNHRTKNIYNLHHHRNFLVSAPHRVRRGLEVRTLPLSRQAIFSMTNFRLSIAASCSGPVD</sequence>
<comment type="caution">
    <text evidence="2">The sequence shown here is derived from an EMBL/GenBank/DDBJ whole genome shotgun (WGS) entry which is preliminary data.</text>
</comment>